<evidence type="ECO:0000313" key="2">
    <source>
        <dbReference type="EMBL" id="VUX56345.1"/>
    </source>
</evidence>
<protein>
    <submittedName>
        <fullName evidence="2">Uncharacterized protein</fullName>
    </submittedName>
</protein>
<accession>A0A7D9D2U5</accession>
<feature type="region of interest" description="Disordered" evidence="1">
    <location>
        <begin position="1"/>
        <end position="25"/>
    </location>
</feature>
<evidence type="ECO:0000256" key="1">
    <source>
        <dbReference type="SAM" id="MobiDB-lite"/>
    </source>
</evidence>
<name>A0A7D9D2U5_9GAMM</name>
<proteinExistence type="predicted"/>
<reference evidence="2" key="1">
    <citation type="submission" date="2019-07" db="EMBL/GenBank/DDBJ databases">
        <authorList>
            <person name="Weber M."/>
            <person name="Kostadinov I."/>
            <person name="Kostadinov D I."/>
        </authorList>
    </citation>
    <scope>NUCLEOTIDE SEQUENCE</scope>
    <source>
        <strain evidence="2">Gfbio:sag-sample-m06:053724c1-46a9-4a36-b237-ea2bf867836b</strain>
    </source>
</reference>
<dbReference type="AlphaFoldDB" id="A0A7D9D2U5"/>
<gene>
    <name evidence="2" type="ORF">JTBM06_V1_660001</name>
</gene>
<dbReference type="EMBL" id="LR633967">
    <property type="protein sequence ID" value="VUX56345.1"/>
    <property type="molecule type" value="Genomic_DNA"/>
</dbReference>
<sequence length="84" mass="8149">MIDDQLFPISTGDLSAQTGGEGRRTVGRTARAAAVGGLIGGSSGARTGARVGVGASILTGGASVNIPRGTILETTLSAALTVPL</sequence>
<organism evidence="2">
    <name type="scientific">uncultured Woeseiaceae bacterium</name>
    <dbReference type="NCBI Taxonomy" id="1983305"/>
    <lineage>
        <taxon>Bacteria</taxon>
        <taxon>Pseudomonadati</taxon>
        <taxon>Pseudomonadota</taxon>
        <taxon>Gammaproteobacteria</taxon>
        <taxon>Woeseiales</taxon>
        <taxon>Woeseiaceae</taxon>
        <taxon>environmental samples</taxon>
    </lineage>
</organism>